<gene>
    <name evidence="2" type="ORF">J2W94_002662</name>
</gene>
<dbReference type="Gene3D" id="3.30.530.20">
    <property type="match status" value="1"/>
</dbReference>
<name>A0ABU1RUB7_9GAMM</name>
<accession>A0ABU1RUB7</accession>
<dbReference type="SUPFAM" id="SSF55136">
    <property type="entry name" value="Probable bacterial effector-binding domain"/>
    <property type="match status" value="1"/>
</dbReference>
<dbReference type="InterPro" id="IPR011256">
    <property type="entry name" value="Reg_factor_effector_dom_sf"/>
</dbReference>
<keyword evidence="3" id="KW-1185">Reference proteome</keyword>
<dbReference type="EMBL" id="JAVDTT010000003">
    <property type="protein sequence ID" value="MDR6842368.1"/>
    <property type="molecule type" value="Genomic_DNA"/>
</dbReference>
<dbReference type="InterPro" id="IPR023393">
    <property type="entry name" value="START-like_dom_sf"/>
</dbReference>
<organism evidence="2 3">
    <name type="scientific">Pseudoxanthomonas sacheonensis</name>
    <dbReference type="NCBI Taxonomy" id="443615"/>
    <lineage>
        <taxon>Bacteria</taxon>
        <taxon>Pseudomonadati</taxon>
        <taxon>Pseudomonadota</taxon>
        <taxon>Gammaproteobacteria</taxon>
        <taxon>Lysobacterales</taxon>
        <taxon>Lysobacteraceae</taxon>
        <taxon>Pseudoxanthomonas</taxon>
    </lineage>
</organism>
<evidence type="ECO:0000256" key="1">
    <source>
        <dbReference type="SAM" id="MobiDB-lite"/>
    </source>
</evidence>
<dbReference type="Proteomes" id="UP001254759">
    <property type="component" value="Unassembled WGS sequence"/>
</dbReference>
<dbReference type="SUPFAM" id="SSF55961">
    <property type="entry name" value="Bet v1-like"/>
    <property type="match status" value="1"/>
</dbReference>
<evidence type="ECO:0000313" key="2">
    <source>
        <dbReference type="EMBL" id="MDR6842368.1"/>
    </source>
</evidence>
<protein>
    <recommendedName>
        <fullName evidence="4">Polyketide cyclase</fullName>
    </recommendedName>
</protein>
<sequence>MTRLLEFLIALALVLALFLVVGLVLPSKRHLVESTETNRRMTIVFDTINNVRRLKDWNLLMPSKVSELTYTGGGEGHTGVGARVDFNSADKRWGKGHWEITESEAPAGTGGGKVAYAIDDRTPGGDKKTVFTLAPTGKNGRNVKVTQAYDVNYGWNLFGRFNGMYVSRHVGDSVKASLSKLTNMLATVPNFDYRIEGSKLTGLKIAEVPAEDLLVVKAGNIDRNNDLIKASIKANQEWIKRVMESNGLEAAGPVRIITTDFGTEKYAFDVAQPVRKRSGAAPKPASGDKAKPEPPITPPATSVASTGPLKVSVSGTPVEYVHVEAHKAASANYTGYMAELDAVRNSLRAWAMTNGYEVADRPYESWKGGVDQAFTAEGAFDVYWAIK</sequence>
<evidence type="ECO:0000313" key="3">
    <source>
        <dbReference type="Proteomes" id="UP001254759"/>
    </source>
</evidence>
<dbReference type="RefSeq" id="WP_310094265.1">
    <property type="nucleotide sequence ID" value="NZ_JAVDTT010000003.1"/>
</dbReference>
<evidence type="ECO:0008006" key="4">
    <source>
        <dbReference type="Google" id="ProtNLM"/>
    </source>
</evidence>
<comment type="caution">
    <text evidence="2">The sequence shown here is derived from an EMBL/GenBank/DDBJ whole genome shotgun (WGS) entry which is preliminary data.</text>
</comment>
<dbReference type="Gene3D" id="3.20.80.10">
    <property type="entry name" value="Regulatory factor, effector binding domain"/>
    <property type="match status" value="1"/>
</dbReference>
<reference evidence="2 3" key="1">
    <citation type="submission" date="2023-07" db="EMBL/GenBank/DDBJ databases">
        <title>Sorghum-associated microbial communities from plants grown in Nebraska, USA.</title>
        <authorList>
            <person name="Schachtman D."/>
        </authorList>
    </citation>
    <scope>NUCLEOTIDE SEQUENCE [LARGE SCALE GENOMIC DNA]</scope>
    <source>
        <strain evidence="2 3">BE107</strain>
    </source>
</reference>
<feature type="region of interest" description="Disordered" evidence="1">
    <location>
        <begin position="277"/>
        <end position="308"/>
    </location>
</feature>
<proteinExistence type="predicted"/>